<protein>
    <recommendedName>
        <fullName evidence="4">Sjogren's syndrome/scleroderma autoantigen 1 (Autoantigen p27)</fullName>
    </recommendedName>
</protein>
<evidence type="ECO:0000256" key="1">
    <source>
        <dbReference type="SAM" id="MobiDB-lite"/>
    </source>
</evidence>
<evidence type="ECO:0000313" key="3">
    <source>
        <dbReference type="Proteomes" id="UP001253439"/>
    </source>
</evidence>
<dbReference type="AlphaFoldDB" id="A0AAE4EUH0"/>
<sequence>MSDFDKEAEREKLREKFEQEEDNRAATEQMSELLLKGATMTNAHCSECGDPIFRYDGQEFCPTCQKPVARDAQENGADSPDADEQADDSDQIEVADPSNEARVQFGEADEETAESAPDATEESARQEATDAPAESAPQSPPETGADATPSTNDPAAPPEAGGDQPAQQSDHPEPESQTARAGDSPGSGRQSANERQFETPTQDPPVSARQTAASGRGSDDVAANLDAASGLLAETVHRFAERAAATDNPREAREHLQAAREAAEALEATRF</sequence>
<feature type="compositionally biased region" description="Polar residues" evidence="1">
    <location>
        <begin position="165"/>
        <end position="179"/>
    </location>
</feature>
<gene>
    <name evidence="2" type="ORF">NDI54_02635</name>
</gene>
<evidence type="ECO:0008006" key="4">
    <source>
        <dbReference type="Google" id="ProtNLM"/>
    </source>
</evidence>
<dbReference type="PANTHER" id="PTHR16537:SF1">
    <property type="entry name" value="PROTEIN ZNRD2"/>
    <property type="match status" value="1"/>
</dbReference>
<feature type="compositionally biased region" description="Basic and acidic residues" evidence="1">
    <location>
        <begin position="248"/>
        <end position="271"/>
    </location>
</feature>
<feature type="region of interest" description="Disordered" evidence="1">
    <location>
        <begin position="242"/>
        <end position="271"/>
    </location>
</feature>
<accession>A0AAE4EUH0</accession>
<feature type="region of interest" description="Disordered" evidence="1">
    <location>
        <begin position="70"/>
        <end position="221"/>
    </location>
</feature>
<dbReference type="Proteomes" id="UP001253439">
    <property type="component" value="Unassembled WGS sequence"/>
</dbReference>
<feature type="compositionally biased region" description="Acidic residues" evidence="1">
    <location>
        <begin position="80"/>
        <end position="93"/>
    </location>
</feature>
<feature type="compositionally biased region" description="Polar residues" evidence="1">
    <location>
        <begin position="187"/>
        <end position="201"/>
    </location>
</feature>
<proteinExistence type="predicted"/>
<feature type="region of interest" description="Disordered" evidence="1">
    <location>
        <begin position="1"/>
        <end position="27"/>
    </location>
</feature>
<dbReference type="PANTHER" id="PTHR16537">
    <property type="entry name" value="SJOEGREN SYNDROME/SCLERODERMA AUTOANTIGEN 1"/>
    <property type="match status" value="1"/>
</dbReference>
<dbReference type="EMBL" id="JAMQOM010000001">
    <property type="protein sequence ID" value="MDS0220242.1"/>
    <property type="molecule type" value="Genomic_DNA"/>
</dbReference>
<feature type="compositionally biased region" description="Basic and acidic residues" evidence="1">
    <location>
        <begin position="1"/>
        <end position="25"/>
    </location>
</feature>
<organism evidence="2 3">
    <name type="scientific">Haloarcula terrestris</name>
    <dbReference type="NCBI Taxonomy" id="2950533"/>
    <lineage>
        <taxon>Archaea</taxon>
        <taxon>Methanobacteriati</taxon>
        <taxon>Methanobacteriota</taxon>
        <taxon>Stenosarchaea group</taxon>
        <taxon>Halobacteria</taxon>
        <taxon>Halobacteriales</taxon>
        <taxon>Haloarculaceae</taxon>
        <taxon>Haloarcula</taxon>
    </lineage>
</organism>
<evidence type="ECO:0000313" key="2">
    <source>
        <dbReference type="EMBL" id="MDS0220242.1"/>
    </source>
</evidence>
<comment type="caution">
    <text evidence="2">The sequence shown here is derived from an EMBL/GenBank/DDBJ whole genome shotgun (WGS) entry which is preliminary data.</text>
</comment>
<dbReference type="InterPro" id="IPR051888">
    <property type="entry name" value="UPF0148_domain"/>
</dbReference>
<keyword evidence="3" id="KW-1185">Reference proteome</keyword>
<dbReference type="RefSeq" id="WP_310894932.1">
    <property type="nucleotide sequence ID" value="NZ_JAMQOM010000001.1"/>
</dbReference>
<name>A0AAE4EUH0_9EURY</name>
<dbReference type="Pfam" id="PF06677">
    <property type="entry name" value="Auto_anti-p27"/>
    <property type="match status" value="1"/>
</dbReference>
<reference evidence="2 3" key="1">
    <citation type="submission" date="2022-06" db="EMBL/GenBank/DDBJ databases">
        <title>Haloarcula sp. a new haloarchaeum isolate from saline soil.</title>
        <authorList>
            <person name="Strakova D."/>
            <person name="Galisteo C."/>
            <person name="Sanchez-Porro C."/>
            <person name="Ventosa A."/>
        </authorList>
    </citation>
    <scope>NUCLEOTIDE SEQUENCE [LARGE SCALE GENOMIC DNA]</scope>
    <source>
        <strain evidence="2 3">S1AR25-5A</strain>
    </source>
</reference>
<dbReference type="InterPro" id="IPR009563">
    <property type="entry name" value="SSSCA1"/>
</dbReference>